<sequence length="183" mass="20497">MLASIFRPTDRTALFIDGASLHHGARNLDFEVDFHALHTVFKESTDFKRAYYYAALPETEDYSPLRPLTDWLAYNGYCLVTKPARAFSDGNGRRRVKGNVNVEMAVDLISQAGRLDHAVLISGESDLRRAVEEAQARGTRVTVISSLRTQPPMIGDDLRRQADTFVELADIACHFTRNPAGNR</sequence>
<comment type="caution">
    <text evidence="2">The sequence shown here is derived from an EMBL/GenBank/DDBJ whole genome shotgun (WGS) entry which is preliminary data.</text>
</comment>
<dbReference type="PANTHER" id="PTHR35458">
    <property type="entry name" value="SLR0755 PROTEIN"/>
    <property type="match status" value="1"/>
</dbReference>
<feature type="domain" description="NYN" evidence="1">
    <location>
        <begin position="11"/>
        <end position="168"/>
    </location>
</feature>
<accession>A0A506UPV7</accession>
<dbReference type="Gene3D" id="3.40.50.1010">
    <property type="entry name" value="5'-nuclease"/>
    <property type="match status" value="1"/>
</dbReference>
<dbReference type="InterPro" id="IPR047140">
    <property type="entry name" value="LabA"/>
</dbReference>
<dbReference type="Proteomes" id="UP000315037">
    <property type="component" value="Unassembled WGS sequence"/>
</dbReference>
<dbReference type="AlphaFoldDB" id="A0A506UPV7"/>
<dbReference type="GO" id="GO:0004540">
    <property type="term" value="F:RNA nuclease activity"/>
    <property type="evidence" value="ECO:0007669"/>
    <property type="project" value="InterPro"/>
</dbReference>
<name>A0A506UPV7_9PROT</name>
<dbReference type="CDD" id="cd10911">
    <property type="entry name" value="PIN_LabA"/>
    <property type="match status" value="1"/>
</dbReference>
<dbReference type="EMBL" id="SORZ01000001">
    <property type="protein sequence ID" value="TPW35431.1"/>
    <property type="molecule type" value="Genomic_DNA"/>
</dbReference>
<dbReference type="PANTHER" id="PTHR35458:SF2">
    <property type="entry name" value="SLR0755 PROTEIN"/>
    <property type="match status" value="1"/>
</dbReference>
<reference evidence="2 3" key="1">
    <citation type="submission" date="2019-03" db="EMBL/GenBank/DDBJ databases">
        <title>The complete genome sequence of Neokomagataea sp. Jb2 NBRC113641.</title>
        <authorList>
            <person name="Chua K.-O."/>
            <person name="Chan K.-G."/>
            <person name="See-Too W.-S."/>
        </authorList>
    </citation>
    <scope>NUCLEOTIDE SEQUENCE [LARGE SCALE GENOMIC DNA]</scope>
    <source>
        <strain evidence="2 3">Jb2</strain>
    </source>
</reference>
<evidence type="ECO:0000313" key="2">
    <source>
        <dbReference type="EMBL" id="TPW35431.1"/>
    </source>
</evidence>
<protein>
    <submittedName>
        <fullName evidence="2">NYN domain-containing protein</fullName>
    </submittedName>
</protein>
<evidence type="ECO:0000313" key="3">
    <source>
        <dbReference type="Proteomes" id="UP000315037"/>
    </source>
</evidence>
<dbReference type="InterPro" id="IPR021139">
    <property type="entry name" value="NYN"/>
</dbReference>
<proteinExistence type="predicted"/>
<keyword evidence="3" id="KW-1185">Reference proteome</keyword>
<dbReference type="Pfam" id="PF01936">
    <property type="entry name" value="NYN"/>
    <property type="match status" value="1"/>
</dbReference>
<evidence type="ECO:0000259" key="1">
    <source>
        <dbReference type="Pfam" id="PF01936"/>
    </source>
</evidence>
<dbReference type="RefSeq" id="WP_165599959.1">
    <property type="nucleotide sequence ID" value="NZ_SORZ01000001.1"/>
</dbReference>
<organism evidence="2 3">
    <name type="scientific">Oecophyllibacter saccharovorans</name>
    <dbReference type="NCBI Taxonomy" id="2558360"/>
    <lineage>
        <taxon>Bacteria</taxon>
        <taxon>Pseudomonadati</taxon>
        <taxon>Pseudomonadota</taxon>
        <taxon>Alphaproteobacteria</taxon>
        <taxon>Acetobacterales</taxon>
        <taxon>Acetobacteraceae</taxon>
        <taxon>Oecophyllibacter</taxon>
    </lineage>
</organism>
<gene>
    <name evidence="2" type="ORF">E3202_00055</name>
</gene>